<feature type="transmembrane region" description="Helical" evidence="2">
    <location>
        <begin position="90"/>
        <end position="114"/>
    </location>
</feature>
<dbReference type="AlphaFoldDB" id="A0A0H2R9G8"/>
<evidence type="ECO:0000313" key="3">
    <source>
        <dbReference type="EMBL" id="KLO08017.1"/>
    </source>
</evidence>
<dbReference type="InParanoid" id="A0A0H2R9G8"/>
<feature type="transmembrane region" description="Helical" evidence="2">
    <location>
        <begin position="222"/>
        <end position="246"/>
    </location>
</feature>
<sequence length="350" mass="38990">MSTSTPQGFNSLEAIRPALRDLLLSHSFTVTFVILLSALFYFSTPSTRKRPVFILNVVTLVLALAVGTILDYRSVTAILSPQRHIPISFNIAVGTLGVVQYILIDTTLLLRLLSVYPLSFVGRKRFILVAITPVILKVLRVVNLIIFIVMLARAAQSNDSTTNVEKIWTHSPYLKIEWIAQSVDNAYASSLFLFSLSRRRNSRHDSGEVSFGRATFAQRLRVIFWFAVYSFVFPLLFSIAQLVIIFRLSVDLSTMNQIILVNTSVAVIGVVYATVWVESEAWIEERCMRNSKLSGETTLPVFVLGQPRPSTTLGGSDTENPRHSTMSSGQQSTFLSLGSVSRNTFMPSRG</sequence>
<feature type="transmembrane region" description="Helical" evidence="2">
    <location>
        <begin position="126"/>
        <end position="152"/>
    </location>
</feature>
<protein>
    <recommendedName>
        <fullName evidence="5">Family A G protein-coupled receptor-like protein</fullName>
    </recommendedName>
</protein>
<keyword evidence="2" id="KW-1133">Transmembrane helix</keyword>
<dbReference type="OrthoDB" id="2548432at2759"/>
<keyword evidence="4" id="KW-1185">Reference proteome</keyword>
<evidence type="ECO:0000256" key="2">
    <source>
        <dbReference type="SAM" id="Phobius"/>
    </source>
</evidence>
<evidence type="ECO:0000256" key="1">
    <source>
        <dbReference type="SAM" id="MobiDB-lite"/>
    </source>
</evidence>
<organism evidence="3 4">
    <name type="scientific">Schizopora paradoxa</name>
    <dbReference type="NCBI Taxonomy" id="27342"/>
    <lineage>
        <taxon>Eukaryota</taxon>
        <taxon>Fungi</taxon>
        <taxon>Dikarya</taxon>
        <taxon>Basidiomycota</taxon>
        <taxon>Agaricomycotina</taxon>
        <taxon>Agaricomycetes</taxon>
        <taxon>Hymenochaetales</taxon>
        <taxon>Schizoporaceae</taxon>
        <taxon>Schizopora</taxon>
    </lineage>
</organism>
<keyword evidence="2" id="KW-0472">Membrane</keyword>
<feature type="transmembrane region" description="Helical" evidence="2">
    <location>
        <begin position="53"/>
        <end position="70"/>
    </location>
</feature>
<keyword evidence="2" id="KW-0812">Transmembrane</keyword>
<feature type="transmembrane region" description="Helical" evidence="2">
    <location>
        <begin position="258"/>
        <end position="277"/>
    </location>
</feature>
<name>A0A0H2R9G8_9AGAM</name>
<feature type="region of interest" description="Disordered" evidence="1">
    <location>
        <begin position="306"/>
        <end position="332"/>
    </location>
</feature>
<reference evidence="3 4" key="1">
    <citation type="submission" date="2015-04" db="EMBL/GenBank/DDBJ databases">
        <title>Complete genome sequence of Schizopora paradoxa KUC8140, a cosmopolitan wood degrader in East Asia.</title>
        <authorList>
            <consortium name="DOE Joint Genome Institute"/>
            <person name="Min B."/>
            <person name="Park H."/>
            <person name="Jang Y."/>
            <person name="Kim J.-J."/>
            <person name="Kim K.H."/>
            <person name="Pangilinan J."/>
            <person name="Lipzen A."/>
            <person name="Riley R."/>
            <person name="Grigoriev I.V."/>
            <person name="Spatafora J.W."/>
            <person name="Choi I.-G."/>
        </authorList>
    </citation>
    <scope>NUCLEOTIDE SEQUENCE [LARGE SCALE GENOMIC DNA]</scope>
    <source>
        <strain evidence="3 4">KUC8140</strain>
    </source>
</reference>
<accession>A0A0H2R9G8</accession>
<feature type="compositionally biased region" description="Polar residues" evidence="1">
    <location>
        <begin position="308"/>
        <end position="332"/>
    </location>
</feature>
<evidence type="ECO:0000313" key="4">
    <source>
        <dbReference type="Proteomes" id="UP000053477"/>
    </source>
</evidence>
<evidence type="ECO:0008006" key="5">
    <source>
        <dbReference type="Google" id="ProtNLM"/>
    </source>
</evidence>
<dbReference type="Proteomes" id="UP000053477">
    <property type="component" value="Unassembled WGS sequence"/>
</dbReference>
<proteinExistence type="predicted"/>
<gene>
    <name evidence="3" type="ORF">SCHPADRAFT_623851</name>
</gene>
<dbReference type="EMBL" id="KQ086109">
    <property type="protein sequence ID" value="KLO08017.1"/>
    <property type="molecule type" value="Genomic_DNA"/>
</dbReference>
<feature type="transmembrane region" description="Helical" evidence="2">
    <location>
        <begin position="22"/>
        <end position="41"/>
    </location>
</feature>